<dbReference type="NCBIfam" id="TIGR03506">
    <property type="entry name" value="FlgEFG_subfam"/>
    <property type="match status" value="1"/>
</dbReference>
<reference evidence="6 7" key="1">
    <citation type="submission" date="2018-09" db="EMBL/GenBank/DDBJ databases">
        <title>Paracoccus onubensis nov. sp. a moderate halophilic bacterium isolated from Gruta de las Maravillas (Aracena, Spain).</title>
        <authorList>
            <person name="Jurado V."/>
            <person name="Gutierrez-Patricio S."/>
            <person name="Gonzalez-Pimentel J.L."/>
            <person name="Laiz L."/>
            <person name="Saiz-Jimenez C."/>
        </authorList>
    </citation>
    <scope>NUCLEOTIDE SEQUENCE [LARGE SCALE GENOMIC DNA]</scope>
    <source>
        <strain evidence="6 7">DSM 19484</strain>
    </source>
</reference>
<keyword evidence="6" id="KW-0282">Flagellum</keyword>
<organism evidence="6 7">
    <name type="scientific">Paracoccus aestuarii</name>
    <dbReference type="NCBI Taxonomy" id="453842"/>
    <lineage>
        <taxon>Bacteria</taxon>
        <taxon>Pseudomonadati</taxon>
        <taxon>Pseudomonadota</taxon>
        <taxon>Alphaproteobacteria</taxon>
        <taxon>Rhodobacterales</taxon>
        <taxon>Paracoccaceae</taxon>
        <taxon>Paracoccus</taxon>
    </lineage>
</organism>
<keyword evidence="6" id="KW-0969">Cilium</keyword>
<keyword evidence="7" id="KW-1185">Reference proteome</keyword>
<evidence type="ECO:0000259" key="5">
    <source>
        <dbReference type="Pfam" id="PF06429"/>
    </source>
</evidence>
<comment type="similarity">
    <text evidence="2 4">Belongs to the flagella basal body rod proteins family.</text>
</comment>
<dbReference type="InterPro" id="IPR010930">
    <property type="entry name" value="Flg_bb/hook_C_dom"/>
</dbReference>
<dbReference type="InterPro" id="IPR020013">
    <property type="entry name" value="Flagellar_FlgE/F/G"/>
</dbReference>
<feature type="non-terminal residue" evidence="6">
    <location>
        <position position="1"/>
    </location>
</feature>
<evidence type="ECO:0000256" key="2">
    <source>
        <dbReference type="ARBA" id="ARBA00009677"/>
    </source>
</evidence>
<dbReference type="OrthoDB" id="8372879at2"/>
<protein>
    <submittedName>
        <fullName evidence="6">Flagellar hook-basal body complex protein</fullName>
    </submittedName>
</protein>
<proteinExistence type="inferred from homology"/>
<dbReference type="Pfam" id="PF06429">
    <property type="entry name" value="Flg_bbr_C"/>
    <property type="match status" value="1"/>
</dbReference>
<keyword evidence="3 4" id="KW-0975">Bacterial flagellum</keyword>
<feature type="domain" description="Flagellar basal-body/hook protein C-terminal" evidence="5">
    <location>
        <begin position="347"/>
        <end position="387"/>
    </location>
</feature>
<comment type="caution">
    <text evidence="6">The sequence shown here is derived from an EMBL/GenBank/DDBJ whole genome shotgun (WGS) entry which is preliminary data.</text>
</comment>
<dbReference type="EMBL" id="QZEV01000090">
    <property type="protein sequence ID" value="RJK99621.1"/>
    <property type="molecule type" value="Genomic_DNA"/>
</dbReference>
<keyword evidence="6" id="KW-0966">Cell projection</keyword>
<dbReference type="AlphaFoldDB" id="A0A418ZSU3"/>
<name>A0A418ZSU3_9RHOB</name>
<dbReference type="RefSeq" id="WP_119887187.1">
    <property type="nucleotide sequence ID" value="NZ_QZEV01000090.1"/>
</dbReference>
<dbReference type="InterPro" id="IPR037925">
    <property type="entry name" value="FlgE/F/G-like"/>
</dbReference>
<dbReference type="Proteomes" id="UP000285530">
    <property type="component" value="Unassembled WGS sequence"/>
</dbReference>
<evidence type="ECO:0000256" key="4">
    <source>
        <dbReference type="RuleBase" id="RU362116"/>
    </source>
</evidence>
<dbReference type="PANTHER" id="PTHR30435:SF19">
    <property type="entry name" value="FLAGELLAR BASAL-BODY ROD PROTEIN FLGG"/>
    <property type="match status" value="1"/>
</dbReference>
<evidence type="ECO:0000313" key="7">
    <source>
        <dbReference type="Proteomes" id="UP000285530"/>
    </source>
</evidence>
<evidence type="ECO:0000313" key="6">
    <source>
        <dbReference type="EMBL" id="RJK99621.1"/>
    </source>
</evidence>
<dbReference type="SUPFAM" id="SSF117143">
    <property type="entry name" value="Flagellar hook protein flgE"/>
    <property type="match status" value="1"/>
</dbReference>
<dbReference type="PANTHER" id="PTHR30435">
    <property type="entry name" value="FLAGELLAR PROTEIN"/>
    <property type="match status" value="1"/>
</dbReference>
<dbReference type="GO" id="GO:0071978">
    <property type="term" value="P:bacterial-type flagellum-dependent swarming motility"/>
    <property type="evidence" value="ECO:0007669"/>
    <property type="project" value="TreeGrafter"/>
</dbReference>
<evidence type="ECO:0000256" key="1">
    <source>
        <dbReference type="ARBA" id="ARBA00004117"/>
    </source>
</evidence>
<sequence length="389" mass="40445">GSEMFIRDGLYTAGGVRASTQRVVTQDGAIVTTSHPLDLAMTGRGMLPITTLNDARGDGQPSMLMTRTGAFRPDAEGLLRTDSGLVLMGWPTLPDGTMPLVARDTSAALEPIRIDTNRPVSDPTTQVMLGANLPALETLPTGSGAALPLKVEYFGNLGTSESLDVTFIPDTTVAAGMSNAWVVEIRDSASNDAMIASFRVTFDDSQGAGGALATVTTLTGDPYDPATGSIPLTVGGGRIDLAIGVPGGTSGLKQLASSFSPSNIAKNGSPVGQLLTVEVDAQGYVMATYDTGFVKALYKIPVVDVPNPNGLVAVQGQAFKVSPASGGFFLWDAGDGPTGEIAGYAREASTTDIAQELTHLITTQRAYSSNAKIIQTVDEMLQETTNIKR</sequence>
<dbReference type="GO" id="GO:0009425">
    <property type="term" value="C:bacterial-type flagellum basal body"/>
    <property type="evidence" value="ECO:0007669"/>
    <property type="project" value="UniProtKB-SubCell"/>
</dbReference>
<comment type="subcellular location">
    <subcellularLocation>
        <location evidence="1 4">Bacterial flagellum basal body</location>
    </subcellularLocation>
</comment>
<evidence type="ECO:0000256" key="3">
    <source>
        <dbReference type="ARBA" id="ARBA00023143"/>
    </source>
</evidence>
<accession>A0A418ZSU3</accession>
<gene>
    <name evidence="6" type="ORF">D3P06_14270</name>
</gene>